<dbReference type="EMBL" id="BAABME010008290">
    <property type="protein sequence ID" value="GAA0172804.1"/>
    <property type="molecule type" value="Genomic_DNA"/>
</dbReference>
<comment type="subunit">
    <text evidence="4">Homooligomer. Interacts with ARC5 and FIS1B on peroxisomes.</text>
</comment>
<feature type="region of interest" description="Disordered" evidence="8">
    <location>
        <begin position="1"/>
        <end position="23"/>
    </location>
</feature>
<evidence type="ECO:0000256" key="3">
    <source>
        <dbReference type="ARBA" id="ARBA00008194"/>
    </source>
</evidence>
<evidence type="ECO:0000256" key="4">
    <source>
        <dbReference type="ARBA" id="ARBA00011340"/>
    </source>
</evidence>
<dbReference type="PANTHER" id="PTHR12652:SF50">
    <property type="entry name" value="PEROXIN 11"/>
    <property type="match status" value="1"/>
</dbReference>
<comment type="subcellular location">
    <subcellularLocation>
        <location evidence="2">Peroxisome membrane</location>
        <topology evidence="2">Multi-pass membrane protein</topology>
    </subcellularLocation>
</comment>
<gene>
    <name evidence="9" type="ORF">LIER_26552</name>
</gene>
<evidence type="ECO:0000256" key="1">
    <source>
        <dbReference type="ARBA" id="ARBA00002503"/>
    </source>
</evidence>
<protein>
    <recommendedName>
        <fullName evidence="11">Peroxisomal membrane protein 11A</fullName>
    </recommendedName>
</protein>
<reference evidence="9 10" key="1">
    <citation type="submission" date="2024-01" db="EMBL/GenBank/DDBJ databases">
        <title>The complete chloroplast genome sequence of Lithospermum erythrorhizon: insights into the phylogenetic relationship among Boraginaceae species and the maternal lineages of purple gromwells.</title>
        <authorList>
            <person name="Okada T."/>
            <person name="Watanabe K."/>
        </authorList>
    </citation>
    <scope>NUCLEOTIDE SEQUENCE [LARGE SCALE GENOMIC DNA]</scope>
</reference>
<keyword evidence="10" id="KW-1185">Reference proteome</keyword>
<keyword evidence="6" id="KW-0472">Membrane</keyword>
<evidence type="ECO:0000313" key="10">
    <source>
        <dbReference type="Proteomes" id="UP001454036"/>
    </source>
</evidence>
<sequence>MEIFRPPHPPTKQTSNTTKTPPQRDFLTHVEQYLSKRDSIDKLLKISRYASKIILCSSFFQESNNPLSENLKSFECSVGLSRKALRLGKFIQDINAFRSSEFCCFQELIIFVVAYGGEGLYYFVEQFVWVVKSGLIGRIWLNNLEKLSAWFEIFGYVGSVWLKVRELGEIGMDERCLVSSMEVAELREIGCREELERLRKVREVKLMKRVAILQDLADGLVALAVVRGGKGQLLQPLVVSLAGLLSALISSHRNWFLAD</sequence>
<dbReference type="GO" id="GO:0005778">
    <property type="term" value="C:peroxisomal membrane"/>
    <property type="evidence" value="ECO:0007669"/>
    <property type="project" value="UniProtKB-SubCell"/>
</dbReference>
<evidence type="ECO:0000313" key="9">
    <source>
        <dbReference type="EMBL" id="GAA0172804.1"/>
    </source>
</evidence>
<name>A0AAV3R8S7_LITER</name>
<feature type="compositionally biased region" description="Polar residues" evidence="8">
    <location>
        <begin position="11"/>
        <end position="21"/>
    </location>
</feature>
<dbReference type="Pfam" id="PF05648">
    <property type="entry name" value="PEX11"/>
    <property type="match status" value="1"/>
</dbReference>
<dbReference type="GO" id="GO:0016559">
    <property type="term" value="P:peroxisome fission"/>
    <property type="evidence" value="ECO:0007669"/>
    <property type="project" value="InterPro"/>
</dbReference>
<dbReference type="InterPro" id="IPR008733">
    <property type="entry name" value="PEX11"/>
</dbReference>
<dbReference type="PANTHER" id="PTHR12652">
    <property type="entry name" value="PEROXISOMAL BIOGENESIS FACTOR 11"/>
    <property type="match status" value="1"/>
</dbReference>
<keyword evidence="7" id="KW-0576">Peroxisome</keyword>
<accession>A0AAV3R8S7</accession>
<dbReference type="Proteomes" id="UP001454036">
    <property type="component" value="Unassembled WGS sequence"/>
</dbReference>
<proteinExistence type="inferred from homology"/>
<organism evidence="9 10">
    <name type="scientific">Lithospermum erythrorhizon</name>
    <name type="common">Purple gromwell</name>
    <name type="synonym">Lithospermum officinale var. erythrorhizon</name>
    <dbReference type="NCBI Taxonomy" id="34254"/>
    <lineage>
        <taxon>Eukaryota</taxon>
        <taxon>Viridiplantae</taxon>
        <taxon>Streptophyta</taxon>
        <taxon>Embryophyta</taxon>
        <taxon>Tracheophyta</taxon>
        <taxon>Spermatophyta</taxon>
        <taxon>Magnoliopsida</taxon>
        <taxon>eudicotyledons</taxon>
        <taxon>Gunneridae</taxon>
        <taxon>Pentapetalae</taxon>
        <taxon>asterids</taxon>
        <taxon>lamiids</taxon>
        <taxon>Boraginales</taxon>
        <taxon>Boraginaceae</taxon>
        <taxon>Boraginoideae</taxon>
        <taxon>Lithospermeae</taxon>
        <taxon>Lithospermum</taxon>
    </lineage>
</organism>
<dbReference type="GO" id="GO:0042802">
    <property type="term" value="F:identical protein binding"/>
    <property type="evidence" value="ECO:0007669"/>
    <property type="project" value="UniProtKB-ARBA"/>
</dbReference>
<feature type="compositionally biased region" description="Pro residues" evidence="8">
    <location>
        <begin position="1"/>
        <end position="10"/>
    </location>
</feature>
<dbReference type="GO" id="GO:0044375">
    <property type="term" value="P:regulation of peroxisome size"/>
    <property type="evidence" value="ECO:0007669"/>
    <property type="project" value="UniProtKB-ARBA"/>
</dbReference>
<evidence type="ECO:0008006" key="11">
    <source>
        <dbReference type="Google" id="ProtNLM"/>
    </source>
</evidence>
<evidence type="ECO:0000256" key="7">
    <source>
        <dbReference type="ARBA" id="ARBA00023140"/>
    </source>
</evidence>
<keyword evidence="5" id="KW-0962">Peroxisome biogenesis</keyword>
<evidence type="ECO:0000256" key="5">
    <source>
        <dbReference type="ARBA" id="ARBA00022593"/>
    </source>
</evidence>
<comment type="function">
    <text evidence="1">Involved in peroxisomal proliferation. Promotes peroxisomal duplication, aggregation or elongation without fission.</text>
</comment>
<comment type="caution">
    <text evidence="9">The sequence shown here is derived from an EMBL/GenBank/DDBJ whole genome shotgun (WGS) entry which is preliminary data.</text>
</comment>
<dbReference type="AlphaFoldDB" id="A0AAV3R8S7"/>
<comment type="similarity">
    <text evidence="3">Belongs to the peroxin-11 family.</text>
</comment>
<evidence type="ECO:0000256" key="2">
    <source>
        <dbReference type="ARBA" id="ARBA00004585"/>
    </source>
</evidence>
<evidence type="ECO:0000256" key="6">
    <source>
        <dbReference type="ARBA" id="ARBA00023136"/>
    </source>
</evidence>
<evidence type="ECO:0000256" key="8">
    <source>
        <dbReference type="SAM" id="MobiDB-lite"/>
    </source>
</evidence>